<name>A0A7X0MZX8_9GAMM</name>
<evidence type="ECO:0008006" key="4">
    <source>
        <dbReference type="Google" id="ProtNLM"/>
    </source>
</evidence>
<dbReference type="EMBL" id="JACHHT010000004">
    <property type="protein sequence ID" value="MBB6523652.1"/>
    <property type="molecule type" value="Genomic_DNA"/>
</dbReference>
<dbReference type="RefSeq" id="WP_166843339.1">
    <property type="nucleotide sequence ID" value="NZ_JAAONY010000004.1"/>
</dbReference>
<dbReference type="AlphaFoldDB" id="A0A7X0MZX8"/>
<keyword evidence="3" id="KW-1185">Reference proteome</keyword>
<comment type="caution">
    <text evidence="2">The sequence shown here is derived from an EMBL/GenBank/DDBJ whole genome shotgun (WGS) entry which is preliminary data.</text>
</comment>
<evidence type="ECO:0000313" key="2">
    <source>
        <dbReference type="EMBL" id="MBB6523652.1"/>
    </source>
</evidence>
<dbReference type="Proteomes" id="UP000528457">
    <property type="component" value="Unassembled WGS sequence"/>
</dbReference>
<gene>
    <name evidence="2" type="ORF">HNR48_003966</name>
</gene>
<feature type="signal peptide" evidence="1">
    <location>
        <begin position="1"/>
        <end position="24"/>
    </location>
</feature>
<evidence type="ECO:0000313" key="3">
    <source>
        <dbReference type="Proteomes" id="UP000528457"/>
    </source>
</evidence>
<dbReference type="InParanoid" id="A0A7X0MZX8"/>
<dbReference type="Pfam" id="PF13211">
    <property type="entry name" value="DUF4019"/>
    <property type="match status" value="1"/>
</dbReference>
<keyword evidence="1" id="KW-0732">Signal</keyword>
<sequence>MITKKLKQLGILVFIIMTSVDAFSEGIQSKTVIDWLNMVDDGKYAESWDVAAPFFKAQVSKEQWLQGLKQARTPLGKVVTRDIESSDIHSVLPGAPEGEYIVVVLKASFEKMPSATETVTLKKDDDRWRIVGYYIK</sequence>
<proteinExistence type="predicted"/>
<dbReference type="InterPro" id="IPR025091">
    <property type="entry name" value="DUF4019"/>
</dbReference>
<organism evidence="2 3">
    <name type="scientific">Pseudoteredinibacter isoporae</name>
    <dbReference type="NCBI Taxonomy" id="570281"/>
    <lineage>
        <taxon>Bacteria</taxon>
        <taxon>Pseudomonadati</taxon>
        <taxon>Pseudomonadota</taxon>
        <taxon>Gammaproteobacteria</taxon>
        <taxon>Cellvibrionales</taxon>
        <taxon>Cellvibrionaceae</taxon>
        <taxon>Pseudoteredinibacter</taxon>
    </lineage>
</organism>
<accession>A0A7X0MZX8</accession>
<protein>
    <recommendedName>
        <fullName evidence="4">DUF4019 domain-containing protein</fullName>
    </recommendedName>
</protein>
<evidence type="ECO:0000256" key="1">
    <source>
        <dbReference type="SAM" id="SignalP"/>
    </source>
</evidence>
<reference evidence="2 3" key="1">
    <citation type="submission" date="2020-08" db="EMBL/GenBank/DDBJ databases">
        <title>Genomic Encyclopedia of Type Strains, Phase IV (KMG-IV): sequencing the most valuable type-strain genomes for metagenomic binning, comparative biology and taxonomic classification.</title>
        <authorList>
            <person name="Goeker M."/>
        </authorList>
    </citation>
    <scope>NUCLEOTIDE SEQUENCE [LARGE SCALE GENOMIC DNA]</scope>
    <source>
        <strain evidence="2 3">DSM 22368</strain>
    </source>
</reference>
<feature type="chain" id="PRO_5030714421" description="DUF4019 domain-containing protein" evidence="1">
    <location>
        <begin position="25"/>
        <end position="136"/>
    </location>
</feature>